<dbReference type="InterPro" id="IPR005284">
    <property type="entry name" value="Pigment_permease/Abcg"/>
</dbReference>
<evidence type="ECO:0000313" key="13">
    <source>
        <dbReference type="Proteomes" id="UP000728032"/>
    </source>
</evidence>
<dbReference type="SMART" id="SM00382">
    <property type="entry name" value="AAA"/>
    <property type="match status" value="1"/>
</dbReference>
<dbReference type="GO" id="GO:0140359">
    <property type="term" value="F:ABC-type transporter activity"/>
    <property type="evidence" value="ECO:0007669"/>
    <property type="project" value="InterPro"/>
</dbReference>
<dbReference type="PANTHER" id="PTHR48041:SF139">
    <property type="entry name" value="PROTEIN SCARLET"/>
    <property type="match status" value="1"/>
</dbReference>
<dbReference type="Pfam" id="PF01061">
    <property type="entry name" value="ABC2_membrane"/>
    <property type="match status" value="1"/>
</dbReference>
<feature type="transmembrane region" description="Helical" evidence="10">
    <location>
        <begin position="546"/>
        <end position="568"/>
    </location>
</feature>
<keyword evidence="3" id="KW-0813">Transport</keyword>
<dbReference type="Pfam" id="PF19055">
    <property type="entry name" value="ABC2_membrane_7"/>
    <property type="match status" value="1"/>
</dbReference>
<feature type="transmembrane region" description="Helical" evidence="10">
    <location>
        <begin position="647"/>
        <end position="666"/>
    </location>
</feature>
<keyword evidence="8 10" id="KW-1133">Transmembrane helix</keyword>
<dbReference type="AlphaFoldDB" id="A0A7R9LFU6"/>
<evidence type="ECO:0000256" key="9">
    <source>
        <dbReference type="ARBA" id="ARBA00023136"/>
    </source>
</evidence>
<dbReference type="GO" id="GO:0016887">
    <property type="term" value="F:ATP hydrolysis activity"/>
    <property type="evidence" value="ECO:0007669"/>
    <property type="project" value="InterPro"/>
</dbReference>
<dbReference type="EMBL" id="OC915547">
    <property type="protein sequence ID" value="CAD7640924.1"/>
    <property type="molecule type" value="Genomic_DNA"/>
</dbReference>
<dbReference type="SUPFAM" id="SSF52540">
    <property type="entry name" value="P-loop containing nucleoside triphosphate hydrolases"/>
    <property type="match status" value="1"/>
</dbReference>
<evidence type="ECO:0000256" key="2">
    <source>
        <dbReference type="ARBA" id="ARBA00005814"/>
    </source>
</evidence>
<evidence type="ECO:0000256" key="1">
    <source>
        <dbReference type="ARBA" id="ARBA00004141"/>
    </source>
</evidence>
<accession>A0A7R9LFU6</accession>
<dbReference type="InterPro" id="IPR027417">
    <property type="entry name" value="P-loop_NTPase"/>
</dbReference>
<evidence type="ECO:0000256" key="7">
    <source>
        <dbReference type="ARBA" id="ARBA00022840"/>
    </source>
</evidence>
<dbReference type="CDD" id="cd03213">
    <property type="entry name" value="ABCG_EPDR"/>
    <property type="match status" value="1"/>
</dbReference>
<dbReference type="EMBL" id="CAJPVJ010000722">
    <property type="protein sequence ID" value="CAG2163247.1"/>
    <property type="molecule type" value="Genomic_DNA"/>
</dbReference>
<proteinExistence type="inferred from homology"/>
<keyword evidence="13" id="KW-1185">Reference proteome</keyword>
<keyword evidence="7" id="KW-0067">ATP-binding</keyword>
<sequence>MNIEFSKGLDNPSFDETYDPRVNKKTLQNFLISEAIDSNAQQISVVSKKSIVDKMSVISEPVSLSWHDINVFTKVSLKHRKKTDPKPILRNVSGCVKSGQLMAIMGASGAGKTTLMNVLTQRNLSEIVVEGSVKLNGRMANANSITALSAYVQQNDLFIGALTVREHLIFQSRVRMDQYISDVTRKDRIQQVLQDLGLTESSNTMIGKPEDVRGISGGERKRLAFASELLTNPSIMFCDEPTSGLDSFMALSVVEVLRDLAASGRTIVCTIHQPSSEVFTIFSHLLLMAEGRVAYLGKLEKAIEYFSTLGLFCPNNYNPSDFYIKQLAVIPGNETQTKDKIESICDRFADSPYAKEAIPPQSCEQFIYSSKEELEIRRNVYKSSWFIQFWALLWRSHLSVMREPKVTRTQISQTVFVAVLLGFIYWRLELDQSGIININGALFLLTTNLSFQNAYAVVKTFCIELPIFQREHNNGMYRVSAYFLAKMLAEAPIYLLLPFLFVALFYYMVGLNSGLIQFLTCALISVLVANTACSFGYFISCLTSDVTIALALTPPVMVAFLIFGGYFLNNDSVPVYFVWFKYISWFYYGNEALVINQWHNIHHIDCQTNTNITQEVTNHTITTSCIPDGKSVIRTLHFSEDNLTRDITALLALILVFRSMAYIALFTRSTKR</sequence>
<evidence type="ECO:0000256" key="4">
    <source>
        <dbReference type="ARBA" id="ARBA00022474"/>
    </source>
</evidence>
<protein>
    <recommendedName>
        <fullName evidence="11">ABC transporter domain-containing protein</fullName>
    </recommendedName>
</protein>
<dbReference type="PANTHER" id="PTHR48041">
    <property type="entry name" value="ABC TRANSPORTER G FAMILY MEMBER 28"/>
    <property type="match status" value="1"/>
</dbReference>
<gene>
    <name evidence="12" type="ORF">ONB1V03_LOCUS2831</name>
</gene>
<reference evidence="12" key="1">
    <citation type="submission" date="2020-11" db="EMBL/GenBank/DDBJ databases">
        <authorList>
            <person name="Tran Van P."/>
        </authorList>
    </citation>
    <scope>NUCLEOTIDE SEQUENCE</scope>
</reference>
<dbReference type="InterPro" id="IPR043926">
    <property type="entry name" value="ABCG_dom"/>
</dbReference>
<dbReference type="GO" id="GO:0031409">
    <property type="term" value="F:pigment binding"/>
    <property type="evidence" value="ECO:0007669"/>
    <property type="project" value="UniProtKB-KW"/>
</dbReference>
<keyword evidence="4" id="KW-0608">Pigment</keyword>
<dbReference type="PROSITE" id="PS00211">
    <property type="entry name" value="ABC_TRANSPORTER_1"/>
    <property type="match status" value="1"/>
</dbReference>
<feature type="transmembrane region" description="Helical" evidence="10">
    <location>
        <begin position="479"/>
        <end position="509"/>
    </location>
</feature>
<dbReference type="GO" id="GO:0005524">
    <property type="term" value="F:ATP binding"/>
    <property type="evidence" value="ECO:0007669"/>
    <property type="project" value="UniProtKB-KW"/>
</dbReference>
<dbReference type="OrthoDB" id="6716308at2759"/>
<comment type="similarity">
    <text evidence="2">Belongs to the ABC transporter superfamily. ABCG family. Eye pigment precursor importer (TC 3.A.1.204) subfamily.</text>
</comment>
<evidence type="ECO:0000313" key="12">
    <source>
        <dbReference type="EMBL" id="CAD7640924.1"/>
    </source>
</evidence>
<feature type="transmembrane region" description="Helical" evidence="10">
    <location>
        <begin position="515"/>
        <end position="539"/>
    </location>
</feature>
<dbReference type="InterPro" id="IPR017871">
    <property type="entry name" value="ABC_transporter-like_CS"/>
</dbReference>
<evidence type="ECO:0000256" key="10">
    <source>
        <dbReference type="SAM" id="Phobius"/>
    </source>
</evidence>
<organism evidence="12">
    <name type="scientific">Oppiella nova</name>
    <dbReference type="NCBI Taxonomy" id="334625"/>
    <lineage>
        <taxon>Eukaryota</taxon>
        <taxon>Metazoa</taxon>
        <taxon>Ecdysozoa</taxon>
        <taxon>Arthropoda</taxon>
        <taxon>Chelicerata</taxon>
        <taxon>Arachnida</taxon>
        <taxon>Acari</taxon>
        <taxon>Acariformes</taxon>
        <taxon>Sarcoptiformes</taxon>
        <taxon>Oribatida</taxon>
        <taxon>Brachypylina</taxon>
        <taxon>Oppioidea</taxon>
        <taxon>Oppiidae</taxon>
        <taxon>Oppiella</taxon>
    </lineage>
</organism>
<dbReference type="GO" id="GO:0005886">
    <property type="term" value="C:plasma membrane"/>
    <property type="evidence" value="ECO:0007669"/>
    <property type="project" value="TreeGrafter"/>
</dbReference>
<dbReference type="Gene3D" id="3.40.50.300">
    <property type="entry name" value="P-loop containing nucleotide triphosphate hydrolases"/>
    <property type="match status" value="1"/>
</dbReference>
<evidence type="ECO:0000256" key="8">
    <source>
        <dbReference type="ARBA" id="ARBA00022989"/>
    </source>
</evidence>
<name>A0A7R9LFU6_9ACAR</name>
<keyword evidence="9 10" id="KW-0472">Membrane</keyword>
<dbReference type="NCBIfam" id="TIGR00955">
    <property type="entry name" value="3a01204"/>
    <property type="match status" value="1"/>
</dbReference>
<dbReference type="Proteomes" id="UP000728032">
    <property type="component" value="Unassembled WGS sequence"/>
</dbReference>
<dbReference type="InterPro" id="IPR003439">
    <property type="entry name" value="ABC_transporter-like_ATP-bd"/>
</dbReference>
<keyword evidence="6" id="KW-0547">Nucleotide-binding</keyword>
<comment type="subcellular location">
    <subcellularLocation>
        <location evidence="1">Membrane</location>
        <topology evidence="1">Multi-pass membrane protein</topology>
    </subcellularLocation>
</comment>
<dbReference type="InterPro" id="IPR003593">
    <property type="entry name" value="AAA+_ATPase"/>
</dbReference>
<dbReference type="InterPro" id="IPR013525">
    <property type="entry name" value="ABC2_TM"/>
</dbReference>
<evidence type="ECO:0000256" key="6">
    <source>
        <dbReference type="ARBA" id="ARBA00022741"/>
    </source>
</evidence>
<dbReference type="Pfam" id="PF00005">
    <property type="entry name" value="ABC_tran"/>
    <property type="match status" value="1"/>
</dbReference>
<feature type="domain" description="ABC transporter" evidence="11">
    <location>
        <begin position="66"/>
        <end position="315"/>
    </location>
</feature>
<evidence type="ECO:0000256" key="5">
    <source>
        <dbReference type="ARBA" id="ARBA00022692"/>
    </source>
</evidence>
<keyword evidence="5 10" id="KW-0812">Transmembrane</keyword>
<evidence type="ECO:0000256" key="3">
    <source>
        <dbReference type="ARBA" id="ARBA00022448"/>
    </source>
</evidence>
<dbReference type="PROSITE" id="PS50893">
    <property type="entry name" value="ABC_TRANSPORTER_2"/>
    <property type="match status" value="1"/>
</dbReference>
<dbReference type="InterPro" id="IPR050352">
    <property type="entry name" value="ABCG_transporters"/>
</dbReference>
<evidence type="ECO:0000259" key="11">
    <source>
        <dbReference type="PROSITE" id="PS50893"/>
    </source>
</evidence>